<dbReference type="PANTHER" id="PTHR43685">
    <property type="entry name" value="GLYCOSYLTRANSFERASE"/>
    <property type="match status" value="1"/>
</dbReference>
<dbReference type="KEGG" id="maur:BOH66_13805"/>
<dbReference type="CDD" id="cd00761">
    <property type="entry name" value="Glyco_tranf_GTA_type"/>
    <property type="match status" value="1"/>
</dbReference>
<evidence type="ECO:0000259" key="1">
    <source>
        <dbReference type="Pfam" id="PF00535"/>
    </source>
</evidence>
<evidence type="ECO:0000313" key="2">
    <source>
        <dbReference type="EMBL" id="APZ35200.1"/>
    </source>
</evidence>
<gene>
    <name evidence="2" type="ORF">BOH66_13805</name>
</gene>
<dbReference type="EMBL" id="CP018762">
    <property type="protein sequence ID" value="APZ35200.1"/>
    <property type="molecule type" value="Genomic_DNA"/>
</dbReference>
<dbReference type="AlphaFoldDB" id="A0A1P8UAS1"/>
<dbReference type="RefSeq" id="WP_076691578.1">
    <property type="nucleotide sequence ID" value="NZ_CP018762.1"/>
</dbReference>
<dbReference type="PANTHER" id="PTHR43685:SF2">
    <property type="entry name" value="GLYCOSYLTRANSFERASE 2-LIKE DOMAIN-CONTAINING PROTEIN"/>
    <property type="match status" value="1"/>
</dbReference>
<name>A0A1P8UAS1_9MICO</name>
<proteinExistence type="predicted"/>
<dbReference type="SUPFAM" id="SSF53448">
    <property type="entry name" value="Nucleotide-diphospho-sugar transferases"/>
    <property type="match status" value="1"/>
</dbReference>
<dbReference type="InterPro" id="IPR001173">
    <property type="entry name" value="Glyco_trans_2-like"/>
</dbReference>
<feature type="domain" description="Glycosyltransferase 2-like" evidence="1">
    <location>
        <begin position="10"/>
        <end position="124"/>
    </location>
</feature>
<dbReference type="InterPro" id="IPR029044">
    <property type="entry name" value="Nucleotide-diphossugar_trans"/>
</dbReference>
<reference evidence="2 3" key="1">
    <citation type="submission" date="2016-12" db="EMBL/GenBank/DDBJ databases">
        <title>Complete genome sequence of Microbacterium aurum KACC 15219.</title>
        <authorList>
            <person name="Jung Y."/>
            <person name="Shin J.-H."/>
            <person name="Lee Y.-J."/>
            <person name="Yi H."/>
            <person name="Bahn Y.-S."/>
            <person name="Kim J.F."/>
            <person name="Lee D.-W."/>
        </authorList>
    </citation>
    <scope>NUCLEOTIDE SEQUENCE [LARGE SCALE GENOMIC DNA]</scope>
    <source>
        <strain evidence="2 3">KACC 15219</strain>
    </source>
</reference>
<dbReference type="Gene3D" id="3.90.550.10">
    <property type="entry name" value="Spore Coat Polysaccharide Biosynthesis Protein SpsA, Chain A"/>
    <property type="match status" value="1"/>
</dbReference>
<dbReference type="STRING" id="36805.BOH66_13805"/>
<evidence type="ECO:0000313" key="3">
    <source>
        <dbReference type="Proteomes" id="UP000187185"/>
    </source>
</evidence>
<dbReference type="GO" id="GO:0044010">
    <property type="term" value="P:single-species biofilm formation"/>
    <property type="evidence" value="ECO:0007669"/>
    <property type="project" value="TreeGrafter"/>
</dbReference>
<protein>
    <recommendedName>
        <fullName evidence="1">Glycosyltransferase 2-like domain-containing protein</fullName>
    </recommendedName>
</protein>
<dbReference type="Proteomes" id="UP000187185">
    <property type="component" value="Chromosome"/>
</dbReference>
<accession>A0A1P8UAS1</accession>
<keyword evidence="3" id="KW-1185">Reference proteome</keyword>
<organism evidence="2 3">
    <name type="scientific">Microbacterium aurum</name>
    <dbReference type="NCBI Taxonomy" id="36805"/>
    <lineage>
        <taxon>Bacteria</taxon>
        <taxon>Bacillati</taxon>
        <taxon>Actinomycetota</taxon>
        <taxon>Actinomycetes</taxon>
        <taxon>Micrococcales</taxon>
        <taxon>Microbacteriaceae</taxon>
        <taxon>Microbacterium</taxon>
    </lineage>
</organism>
<dbReference type="OrthoDB" id="3177103at2"/>
<dbReference type="InterPro" id="IPR050834">
    <property type="entry name" value="Glycosyltransf_2"/>
</dbReference>
<dbReference type="Pfam" id="PF00535">
    <property type="entry name" value="Glycos_transf_2"/>
    <property type="match status" value="1"/>
</dbReference>
<sequence>MTAPESVLVSVIVATNRAGEFLDEAIGSLAAQSETRYELIVVDDGSPDPTAVRQAAAAVGGAVVLRQAPGGPAAARNAGVRRARGRWLAFLDDDDRWHPDRLAAQLARFDADAAAVAGYCGMRTIDARGEVLIDADQVAVDDEADIARRRTGIILPNLMVRTDVFTEVGGFDPALRLAEDLDLLLRVAQRGPVVFEPRPLVDYRTHGDNVTRRFRSLVDAIGGVLRRHRAAAETRGETALVAAFDESLRKNDRYAWWAAGRAARASWAERHPATAVGHLCWALRTAPAGLLDGLRRRVRAQTPTMGAERGLIDGGLS</sequence>